<dbReference type="RefSeq" id="WP_164680440.1">
    <property type="nucleotide sequence ID" value="NZ_CP049057.1"/>
</dbReference>
<evidence type="ECO:0000313" key="3">
    <source>
        <dbReference type="Proteomes" id="UP000505306"/>
    </source>
</evidence>
<protein>
    <submittedName>
        <fullName evidence="2">Co2+/Mg2+ efflux protein ApaG</fullName>
    </submittedName>
</protein>
<dbReference type="InterPro" id="IPR007474">
    <property type="entry name" value="ApaG_domain"/>
</dbReference>
<feature type="domain" description="ApaG" evidence="1">
    <location>
        <begin position="3"/>
        <end position="128"/>
    </location>
</feature>
<dbReference type="GO" id="GO:0070987">
    <property type="term" value="P:error-free translesion synthesis"/>
    <property type="evidence" value="ECO:0007669"/>
    <property type="project" value="TreeGrafter"/>
</dbReference>
<dbReference type="Proteomes" id="UP000505306">
    <property type="component" value="Chromosome"/>
</dbReference>
<gene>
    <name evidence="2" type="primary">apaG</name>
    <name evidence="2" type="ORF">G5B37_12900</name>
</gene>
<sequence length="128" mass="14134">MVQQVTKGIKISVASRFQGVIDYSLKHGYAFSYTITIENQSKDIVQLISRKWEIKDALNNTEYVEGDGVVGLQPILQPGEAHTYSSGCILQAPVGSMQGSYKMMNFTTGDFFSVIIPVFKLNAAFAMN</sequence>
<dbReference type="InterPro" id="IPR036767">
    <property type="entry name" value="ApaG_sf"/>
</dbReference>
<dbReference type="Pfam" id="PF04379">
    <property type="entry name" value="DUF525"/>
    <property type="match status" value="1"/>
</dbReference>
<dbReference type="Gene3D" id="2.60.40.1470">
    <property type="entry name" value="ApaG domain"/>
    <property type="match status" value="1"/>
</dbReference>
<dbReference type="AlphaFoldDB" id="A0A6G6GPF5"/>
<evidence type="ECO:0000313" key="2">
    <source>
        <dbReference type="EMBL" id="QIE60428.1"/>
    </source>
</evidence>
<dbReference type="NCBIfam" id="NF003967">
    <property type="entry name" value="PRK05461.1"/>
    <property type="match status" value="1"/>
</dbReference>
<evidence type="ECO:0000259" key="1">
    <source>
        <dbReference type="PROSITE" id="PS51087"/>
    </source>
</evidence>
<dbReference type="PANTHER" id="PTHR14289">
    <property type="entry name" value="F-BOX ONLY PROTEIN 3"/>
    <property type="match status" value="1"/>
</dbReference>
<reference evidence="2 3" key="1">
    <citation type="submission" date="2020-02" db="EMBL/GenBank/DDBJ databases">
        <title>Complete genome sequence of Flavobacteriaceae bacterium.</title>
        <authorList>
            <person name="Kim S.-J."/>
            <person name="Kim Y.-S."/>
            <person name="Kim K.-H."/>
        </authorList>
    </citation>
    <scope>NUCLEOTIDE SEQUENCE [LARGE SCALE GENOMIC DNA]</scope>
    <source>
        <strain evidence="2 3">RR4-40</strain>
    </source>
</reference>
<keyword evidence="3" id="KW-1185">Reference proteome</keyword>
<dbReference type="SUPFAM" id="SSF110069">
    <property type="entry name" value="ApaG-like"/>
    <property type="match status" value="1"/>
</dbReference>
<dbReference type="PROSITE" id="PS51087">
    <property type="entry name" value="APAG"/>
    <property type="match status" value="1"/>
</dbReference>
<dbReference type="PANTHER" id="PTHR14289:SF16">
    <property type="entry name" value="POLYMERASE DELTA-INTERACTING PROTEIN 2"/>
    <property type="match status" value="1"/>
</dbReference>
<dbReference type="EMBL" id="CP049057">
    <property type="protein sequence ID" value="QIE60428.1"/>
    <property type="molecule type" value="Genomic_DNA"/>
</dbReference>
<dbReference type="KEGG" id="mgel:G5B37_12900"/>
<accession>A0A6G6GPF5</accession>
<proteinExistence type="predicted"/>
<organism evidence="2 3">
    <name type="scientific">Rasiella rasia</name>
    <dbReference type="NCBI Taxonomy" id="2744027"/>
    <lineage>
        <taxon>Bacteria</taxon>
        <taxon>Pseudomonadati</taxon>
        <taxon>Bacteroidota</taxon>
        <taxon>Flavobacteriia</taxon>
        <taxon>Flavobacteriales</taxon>
        <taxon>Flavobacteriaceae</taxon>
        <taxon>Rasiella</taxon>
    </lineage>
</organism>
<name>A0A6G6GPF5_9FLAO</name>